<dbReference type="EMBL" id="JABDHM010000020">
    <property type="protein sequence ID" value="KAF5223345.1"/>
    <property type="molecule type" value="Genomic_DNA"/>
</dbReference>
<feature type="region of interest" description="Disordered" evidence="1">
    <location>
        <begin position="489"/>
        <end position="516"/>
    </location>
</feature>
<evidence type="ECO:0000256" key="1">
    <source>
        <dbReference type="SAM" id="MobiDB-lite"/>
    </source>
</evidence>
<comment type="caution">
    <text evidence="2">The sequence shown here is derived from an EMBL/GenBank/DDBJ whole genome shotgun (WGS) entry which is preliminary data.</text>
</comment>
<evidence type="ECO:0000313" key="2">
    <source>
        <dbReference type="EMBL" id="KAF5223345.1"/>
    </source>
</evidence>
<name>A0A7J6Y9W5_TRYCR</name>
<protein>
    <submittedName>
        <fullName evidence="2">Uncharacterized protein</fullName>
    </submittedName>
</protein>
<proteinExistence type="predicted"/>
<dbReference type="VEuPathDB" id="TriTrypDB:ECC02_003624"/>
<accession>A0A7J6Y9W5</accession>
<evidence type="ECO:0000313" key="3">
    <source>
        <dbReference type="Proteomes" id="UP000583944"/>
    </source>
</evidence>
<gene>
    <name evidence="2" type="ORF">ECC02_003624</name>
</gene>
<dbReference type="VEuPathDB" id="TriTrypDB:BCY84_03154"/>
<organism evidence="2 3">
    <name type="scientific">Trypanosoma cruzi</name>
    <dbReference type="NCBI Taxonomy" id="5693"/>
    <lineage>
        <taxon>Eukaryota</taxon>
        <taxon>Discoba</taxon>
        <taxon>Euglenozoa</taxon>
        <taxon>Kinetoplastea</taxon>
        <taxon>Metakinetoplastina</taxon>
        <taxon>Trypanosomatida</taxon>
        <taxon>Trypanosomatidae</taxon>
        <taxon>Trypanosoma</taxon>
        <taxon>Schizotrypanum</taxon>
    </lineage>
</organism>
<dbReference type="AlphaFoldDB" id="A0A7J6Y9W5"/>
<sequence length="551" mass="61365">MKGCLMDVHSQCWLHVEHSASFSFDAEKPIKVESIHARLTLKTGNEEGIMQRGGGEAKASELKCVLWAKCVPTITVADKLFCDQPPFIVASFLLGPEGVATATSLSWEIGENVSVSMCLTGLTETPEFFLTPSEEALLCQTNMNNAMEPVKEANTSPHLELESIYNVTITFAGVKANWGFQQSIWQPLLCFRWFELQGHIREATVPSLPLEKRGKRLNDTRATKRRMITGDIKEASAVSSCGNYVLWRDGTLGLRQELVPYHRVYTPANAEKRVRVRRFPHRFADIVGEIPFGSSVEAIGRQVDGYTNETYVLVILLGAPDAATVAETYNLQCIEPNKWIWGWSKISSRSGLLLLVEVTDTARSSLPDYGRVERLGEPTYYTSVREERSVRIRSGPSLSADVVKHLEPNEVKVAVAIHHFTSINDDSSVRLLQQFVEWEEGGFSLLRNNDRVYLVPVHLQQQPRHFPVCPRPAPNSPEIIPLHRKRCRTVSPANNRKRPDTGNTPPPDLWSPADIPETLAAGLKKGSVRLEELPKINLNGSPAHSSASSNS</sequence>
<reference evidence="2 3" key="1">
    <citation type="journal article" date="2019" name="Genome Biol. Evol.">
        <title>Nanopore Sequencing Significantly Improves Genome Assembly of the Protozoan Parasite Trypanosoma cruzi.</title>
        <authorList>
            <person name="Diaz-Viraque F."/>
            <person name="Pita S."/>
            <person name="Greif G."/>
            <person name="de Souza R.C.M."/>
            <person name="Iraola G."/>
            <person name="Robello C."/>
        </authorList>
    </citation>
    <scope>NUCLEOTIDE SEQUENCE [LARGE SCALE GENOMIC DNA]</scope>
    <source>
        <strain evidence="2 3">Berenice</strain>
    </source>
</reference>
<dbReference type="Proteomes" id="UP000583944">
    <property type="component" value="Unassembled WGS sequence"/>
</dbReference>